<proteinExistence type="predicted"/>
<organism evidence="1 2">
    <name type="scientific">Nitrospira defluvii</name>
    <dbReference type="NCBI Taxonomy" id="330214"/>
    <lineage>
        <taxon>Bacteria</taxon>
        <taxon>Pseudomonadati</taxon>
        <taxon>Nitrospirota</taxon>
        <taxon>Nitrospiria</taxon>
        <taxon>Nitrospirales</taxon>
        <taxon>Nitrospiraceae</taxon>
        <taxon>Nitrospira</taxon>
    </lineage>
</organism>
<dbReference type="EMBL" id="CAJNBJ010000002">
    <property type="protein sequence ID" value="CAE6729896.1"/>
    <property type="molecule type" value="Genomic_DNA"/>
</dbReference>
<reference evidence="1 2" key="1">
    <citation type="submission" date="2021-02" db="EMBL/GenBank/DDBJ databases">
        <authorList>
            <person name="Han P."/>
        </authorList>
    </citation>
    <scope>NUCLEOTIDE SEQUENCE [LARGE SCALE GENOMIC DNA]</scope>
    <source>
        <strain evidence="1">Candidatus Nitrospira sp. ZN2</strain>
    </source>
</reference>
<protein>
    <submittedName>
        <fullName evidence="1">Uncharacterized protein</fullName>
    </submittedName>
</protein>
<name>A0ABM8R2S8_9BACT</name>
<gene>
    <name evidence="1" type="ORF">NSPZN2_100305</name>
</gene>
<comment type="caution">
    <text evidence="1">The sequence shown here is derived from an EMBL/GenBank/DDBJ whole genome shotgun (WGS) entry which is preliminary data.</text>
</comment>
<dbReference type="Proteomes" id="UP000675880">
    <property type="component" value="Unassembled WGS sequence"/>
</dbReference>
<keyword evidence="2" id="KW-1185">Reference proteome</keyword>
<evidence type="ECO:0000313" key="2">
    <source>
        <dbReference type="Proteomes" id="UP000675880"/>
    </source>
</evidence>
<sequence length="204" mass="22267">MSRIRRWGAEFPCLRGLLIAAGLSAPALSHGIEVQPTPEQIHATVERGQAAAAQGVSPDQLHTWFGSEKDLAPRGFIMTKLGSLLVMANHLSLRALSPTEQDIAQVMANENLLINVVLYGDRLNFAADSYVVLEQAGRTVKPATVRFDARGDRTAVWPQQPAYRAKVIAQFPYAELDPRAKTTLTVFPSGGGQVSFELDFARIE</sequence>
<accession>A0ABM8R2S8</accession>
<dbReference type="RefSeq" id="WP_213041656.1">
    <property type="nucleotide sequence ID" value="NZ_CAJNBJ010000002.1"/>
</dbReference>
<evidence type="ECO:0000313" key="1">
    <source>
        <dbReference type="EMBL" id="CAE6729896.1"/>
    </source>
</evidence>